<protein>
    <submittedName>
        <fullName evidence="5">Lrp/AsnC family transcriptional regulator</fullName>
    </submittedName>
</protein>
<keyword evidence="3" id="KW-0804">Transcription</keyword>
<organism evidence="5 6">
    <name type="scientific">Dongia sedimenti</name>
    <dbReference type="NCBI Taxonomy" id="3064282"/>
    <lineage>
        <taxon>Bacteria</taxon>
        <taxon>Pseudomonadati</taxon>
        <taxon>Pseudomonadota</taxon>
        <taxon>Alphaproteobacteria</taxon>
        <taxon>Rhodospirillales</taxon>
        <taxon>Dongiaceae</taxon>
        <taxon>Dongia</taxon>
    </lineage>
</organism>
<dbReference type="Gene3D" id="3.30.70.920">
    <property type="match status" value="1"/>
</dbReference>
<evidence type="ECO:0000313" key="5">
    <source>
        <dbReference type="EMBL" id="MDQ7250248.1"/>
    </source>
</evidence>
<dbReference type="SMART" id="SM00344">
    <property type="entry name" value="HTH_ASNC"/>
    <property type="match status" value="1"/>
</dbReference>
<evidence type="ECO:0000256" key="3">
    <source>
        <dbReference type="ARBA" id="ARBA00023163"/>
    </source>
</evidence>
<dbReference type="InterPro" id="IPR036390">
    <property type="entry name" value="WH_DNA-bd_sf"/>
</dbReference>
<dbReference type="Pfam" id="PF13404">
    <property type="entry name" value="HTH_AsnC-type"/>
    <property type="match status" value="1"/>
</dbReference>
<dbReference type="InterPro" id="IPR019887">
    <property type="entry name" value="Tscrpt_reg_AsnC/Lrp_C"/>
</dbReference>
<dbReference type="InterPro" id="IPR019888">
    <property type="entry name" value="Tscrpt_reg_AsnC-like"/>
</dbReference>
<accession>A0ABU0YR97</accession>
<reference evidence="6" key="1">
    <citation type="submission" date="2023-08" db="EMBL/GenBank/DDBJ databases">
        <title>Rhodospirillaceae gen. nov., a novel taxon isolated from the Yangtze River Yuezi River estuary sludge.</title>
        <authorList>
            <person name="Ruan L."/>
        </authorList>
    </citation>
    <scope>NUCLEOTIDE SEQUENCE [LARGE SCALE GENOMIC DNA]</scope>
    <source>
        <strain evidence="6">R-7</strain>
    </source>
</reference>
<dbReference type="InterPro" id="IPR011008">
    <property type="entry name" value="Dimeric_a/b-barrel"/>
</dbReference>
<dbReference type="PROSITE" id="PS00519">
    <property type="entry name" value="HTH_ASNC_1"/>
    <property type="match status" value="1"/>
</dbReference>
<dbReference type="PRINTS" id="PR00033">
    <property type="entry name" value="HTHASNC"/>
</dbReference>
<name>A0ABU0YR97_9PROT</name>
<dbReference type="Proteomes" id="UP001230156">
    <property type="component" value="Unassembled WGS sequence"/>
</dbReference>
<dbReference type="EMBL" id="JAUYVI010000006">
    <property type="protein sequence ID" value="MDQ7250248.1"/>
    <property type="molecule type" value="Genomic_DNA"/>
</dbReference>
<sequence length="155" mass="17045">MLDDIDRALLQVLQRDGQTSYAELGSHVGLSASAVNDRLKRLKGKGVLQRITAEVSAAALGREFLVFILVELGDLKQEPEFLDRMRACREVLECHHIAGDYSYLLKLRLTGTGHLERFLSTQVKSIGGIQRTHSIIALSTVKETREVDVSAVGGS</sequence>
<dbReference type="PANTHER" id="PTHR30154">
    <property type="entry name" value="LEUCINE-RESPONSIVE REGULATORY PROTEIN"/>
    <property type="match status" value="1"/>
</dbReference>
<feature type="domain" description="HTH asnC-type" evidence="4">
    <location>
        <begin position="2"/>
        <end position="63"/>
    </location>
</feature>
<evidence type="ECO:0000256" key="2">
    <source>
        <dbReference type="ARBA" id="ARBA00023125"/>
    </source>
</evidence>
<dbReference type="Pfam" id="PF01037">
    <property type="entry name" value="AsnC_trans_reg"/>
    <property type="match status" value="1"/>
</dbReference>
<evidence type="ECO:0000313" key="6">
    <source>
        <dbReference type="Proteomes" id="UP001230156"/>
    </source>
</evidence>
<keyword evidence="1" id="KW-0805">Transcription regulation</keyword>
<dbReference type="PANTHER" id="PTHR30154:SF53">
    <property type="entry name" value="HTH-TYPE TRANSCRIPTIONAL REGULATOR LRPC"/>
    <property type="match status" value="1"/>
</dbReference>
<dbReference type="RefSeq" id="WP_379959259.1">
    <property type="nucleotide sequence ID" value="NZ_JAUYVI010000006.1"/>
</dbReference>
<evidence type="ECO:0000259" key="4">
    <source>
        <dbReference type="PROSITE" id="PS50956"/>
    </source>
</evidence>
<dbReference type="InterPro" id="IPR019885">
    <property type="entry name" value="Tscrpt_reg_HTH_AsnC-type_CS"/>
</dbReference>
<dbReference type="PROSITE" id="PS50956">
    <property type="entry name" value="HTH_ASNC_2"/>
    <property type="match status" value="1"/>
</dbReference>
<gene>
    <name evidence="5" type="ORF">Q8A70_21335</name>
</gene>
<dbReference type="InterPro" id="IPR036388">
    <property type="entry name" value="WH-like_DNA-bd_sf"/>
</dbReference>
<keyword evidence="2" id="KW-0238">DNA-binding</keyword>
<dbReference type="SUPFAM" id="SSF46785">
    <property type="entry name" value="Winged helix' DNA-binding domain"/>
    <property type="match status" value="1"/>
</dbReference>
<proteinExistence type="predicted"/>
<comment type="caution">
    <text evidence="5">The sequence shown here is derived from an EMBL/GenBank/DDBJ whole genome shotgun (WGS) entry which is preliminary data.</text>
</comment>
<evidence type="ECO:0000256" key="1">
    <source>
        <dbReference type="ARBA" id="ARBA00023015"/>
    </source>
</evidence>
<dbReference type="SUPFAM" id="SSF54909">
    <property type="entry name" value="Dimeric alpha+beta barrel"/>
    <property type="match status" value="1"/>
</dbReference>
<dbReference type="InterPro" id="IPR000485">
    <property type="entry name" value="AsnC-type_HTH_dom"/>
</dbReference>
<keyword evidence="6" id="KW-1185">Reference proteome</keyword>
<dbReference type="Gene3D" id="1.10.10.10">
    <property type="entry name" value="Winged helix-like DNA-binding domain superfamily/Winged helix DNA-binding domain"/>
    <property type="match status" value="1"/>
</dbReference>